<dbReference type="InterPro" id="IPR050482">
    <property type="entry name" value="Sensor_HK_TwoCompSys"/>
</dbReference>
<evidence type="ECO:0000256" key="4">
    <source>
        <dbReference type="SAM" id="Phobius"/>
    </source>
</evidence>
<evidence type="ECO:0000313" key="7">
    <source>
        <dbReference type="Proteomes" id="UP001320876"/>
    </source>
</evidence>
<dbReference type="EMBL" id="JAPDDT010000002">
    <property type="protein sequence ID" value="MCW1922096.1"/>
    <property type="molecule type" value="Genomic_DNA"/>
</dbReference>
<comment type="caution">
    <text evidence="6">The sequence shown here is derived from an EMBL/GenBank/DDBJ whole genome shotgun (WGS) entry which is preliminary data.</text>
</comment>
<gene>
    <name evidence="6" type="ORF">OKA05_05995</name>
</gene>
<dbReference type="InterPro" id="IPR005467">
    <property type="entry name" value="His_kinase_dom"/>
</dbReference>
<dbReference type="Pfam" id="PF02518">
    <property type="entry name" value="HATPase_c"/>
    <property type="match status" value="1"/>
</dbReference>
<keyword evidence="3" id="KW-0902">Two-component regulatory system</keyword>
<proteinExistence type="predicted"/>
<evidence type="ECO:0000256" key="3">
    <source>
        <dbReference type="ARBA" id="ARBA00023012"/>
    </source>
</evidence>
<evidence type="ECO:0000259" key="5">
    <source>
        <dbReference type="PROSITE" id="PS50109"/>
    </source>
</evidence>
<dbReference type="CDD" id="cd16917">
    <property type="entry name" value="HATPase_UhpB-NarQ-NarX-like"/>
    <property type="match status" value="1"/>
</dbReference>
<dbReference type="RefSeq" id="WP_264486206.1">
    <property type="nucleotide sequence ID" value="NZ_JAPDDT010000002.1"/>
</dbReference>
<accession>A0ABT3GER0</accession>
<dbReference type="Gene3D" id="1.20.5.1930">
    <property type="match status" value="1"/>
</dbReference>
<dbReference type="PROSITE" id="PS50109">
    <property type="entry name" value="HIS_KIN"/>
    <property type="match status" value="1"/>
</dbReference>
<dbReference type="Gene3D" id="3.30.565.10">
    <property type="entry name" value="Histidine kinase-like ATPase, C-terminal domain"/>
    <property type="match status" value="1"/>
</dbReference>
<evidence type="ECO:0000313" key="6">
    <source>
        <dbReference type="EMBL" id="MCW1922096.1"/>
    </source>
</evidence>
<keyword evidence="7" id="KW-1185">Reference proteome</keyword>
<dbReference type="InterPro" id="IPR011712">
    <property type="entry name" value="Sig_transdc_His_kin_sub3_dim/P"/>
</dbReference>
<dbReference type="Pfam" id="PF07730">
    <property type="entry name" value="HisKA_3"/>
    <property type="match status" value="1"/>
</dbReference>
<feature type="transmembrane region" description="Helical" evidence="4">
    <location>
        <begin position="142"/>
        <end position="162"/>
    </location>
</feature>
<sequence>MASKDPGESTDWEVATTNPGNNPFLVQFDPLRSRRVRIGISSLWKAYDSFPAYAAFCEIEVLDGGKNIARGAPVGSSESAMRIGRTESLAPTESTLTDGLGQRGRLVSSREWLLGLDQRLKLERQLYGLQQEKAAIAKDWRITGWIVLAVLGGVGTLVLIVLPVRYRLREKLHISQVRDRIASDLHDEVGSNLGSIQMLADLAEGHAAGTGPTKELKRIQRIAAETVSAVRDIVWLLRPQGDHRIGTVEHLRETSSIMLEPLEWEFTANEAAWQCEMSDESNRHLFLFFREALHNLLRHSGAKKATIRVECDDQRFHLTVADDGCGIPPEKLERPSTLRALRQRVEALGAEFKVDTRPGEGTRLELGIPLGVKPRKKQAAAAQPGIAPG</sequence>
<keyword evidence="4" id="KW-0812">Transmembrane</keyword>
<dbReference type="SUPFAM" id="SSF55874">
    <property type="entry name" value="ATPase domain of HSP90 chaperone/DNA topoisomerase II/histidine kinase"/>
    <property type="match status" value="1"/>
</dbReference>
<dbReference type="PANTHER" id="PTHR24421">
    <property type="entry name" value="NITRATE/NITRITE SENSOR PROTEIN NARX-RELATED"/>
    <property type="match status" value="1"/>
</dbReference>
<keyword evidence="1" id="KW-0808">Transferase</keyword>
<keyword evidence="2 6" id="KW-0418">Kinase</keyword>
<keyword evidence="4" id="KW-0472">Membrane</keyword>
<dbReference type="InterPro" id="IPR003594">
    <property type="entry name" value="HATPase_dom"/>
</dbReference>
<feature type="domain" description="Histidine kinase" evidence="5">
    <location>
        <begin position="285"/>
        <end position="372"/>
    </location>
</feature>
<reference evidence="6 7" key="1">
    <citation type="submission" date="2022-10" db="EMBL/GenBank/DDBJ databases">
        <title>Luteolibacter arcticus strain CCTCC AB 2014275, whole genome shotgun sequencing project.</title>
        <authorList>
            <person name="Zhao G."/>
            <person name="Shen L."/>
        </authorList>
    </citation>
    <scope>NUCLEOTIDE SEQUENCE [LARGE SCALE GENOMIC DNA]</scope>
    <source>
        <strain evidence="6 7">CCTCC AB 2014275</strain>
    </source>
</reference>
<dbReference type="GO" id="GO:0016301">
    <property type="term" value="F:kinase activity"/>
    <property type="evidence" value="ECO:0007669"/>
    <property type="project" value="UniProtKB-KW"/>
</dbReference>
<evidence type="ECO:0000256" key="2">
    <source>
        <dbReference type="ARBA" id="ARBA00022777"/>
    </source>
</evidence>
<protein>
    <submittedName>
        <fullName evidence="6">Histidine kinase</fullName>
    </submittedName>
</protein>
<keyword evidence="4" id="KW-1133">Transmembrane helix</keyword>
<dbReference type="InterPro" id="IPR036890">
    <property type="entry name" value="HATPase_C_sf"/>
</dbReference>
<dbReference type="PANTHER" id="PTHR24421:SF61">
    <property type="entry name" value="OXYGEN SENSOR HISTIDINE KINASE NREB"/>
    <property type="match status" value="1"/>
</dbReference>
<evidence type="ECO:0000256" key="1">
    <source>
        <dbReference type="ARBA" id="ARBA00022679"/>
    </source>
</evidence>
<dbReference type="Proteomes" id="UP001320876">
    <property type="component" value="Unassembled WGS sequence"/>
</dbReference>
<name>A0ABT3GER0_9BACT</name>
<organism evidence="6 7">
    <name type="scientific">Luteolibacter arcticus</name>
    <dbReference type="NCBI Taxonomy" id="1581411"/>
    <lineage>
        <taxon>Bacteria</taxon>
        <taxon>Pseudomonadati</taxon>
        <taxon>Verrucomicrobiota</taxon>
        <taxon>Verrucomicrobiia</taxon>
        <taxon>Verrucomicrobiales</taxon>
        <taxon>Verrucomicrobiaceae</taxon>
        <taxon>Luteolibacter</taxon>
    </lineage>
</organism>
<dbReference type="SMART" id="SM00387">
    <property type="entry name" value="HATPase_c"/>
    <property type="match status" value="1"/>
</dbReference>